<organism evidence="4 5">
    <name type="scientific">Pelagibius litoralis</name>
    <dbReference type="NCBI Taxonomy" id="374515"/>
    <lineage>
        <taxon>Bacteria</taxon>
        <taxon>Pseudomonadati</taxon>
        <taxon>Pseudomonadota</taxon>
        <taxon>Alphaproteobacteria</taxon>
        <taxon>Rhodospirillales</taxon>
        <taxon>Rhodovibrionaceae</taxon>
        <taxon>Pelagibius</taxon>
    </lineage>
</organism>
<feature type="signal peptide" evidence="2">
    <location>
        <begin position="1"/>
        <end position="27"/>
    </location>
</feature>
<dbReference type="Gene3D" id="2.60.40.10">
    <property type="entry name" value="Immunoglobulins"/>
    <property type="match status" value="1"/>
</dbReference>
<protein>
    <recommendedName>
        <fullName evidence="3">CARDB domain-containing protein</fullName>
    </recommendedName>
</protein>
<keyword evidence="5" id="KW-1185">Reference proteome</keyword>
<evidence type="ECO:0000256" key="1">
    <source>
        <dbReference type="SAM" id="MobiDB-lite"/>
    </source>
</evidence>
<evidence type="ECO:0000313" key="5">
    <source>
        <dbReference type="Proteomes" id="UP000761264"/>
    </source>
</evidence>
<name>A0A967F3R4_9PROT</name>
<accession>A0A967F3R4</accession>
<proteinExistence type="predicted"/>
<feature type="region of interest" description="Disordered" evidence="1">
    <location>
        <begin position="194"/>
        <end position="223"/>
    </location>
</feature>
<dbReference type="AlphaFoldDB" id="A0A967F3R4"/>
<dbReference type="RefSeq" id="WP_167231837.1">
    <property type="nucleotide sequence ID" value="NZ_JAAQPH010000045.1"/>
</dbReference>
<evidence type="ECO:0000313" key="4">
    <source>
        <dbReference type="EMBL" id="NIA72439.1"/>
    </source>
</evidence>
<dbReference type="InterPro" id="IPR011635">
    <property type="entry name" value="CARDB"/>
</dbReference>
<dbReference type="Proteomes" id="UP000761264">
    <property type="component" value="Unassembled WGS sequence"/>
</dbReference>
<comment type="caution">
    <text evidence="4">The sequence shown here is derived from an EMBL/GenBank/DDBJ whole genome shotgun (WGS) entry which is preliminary data.</text>
</comment>
<feature type="compositionally biased region" description="Basic residues" evidence="1">
    <location>
        <begin position="213"/>
        <end position="223"/>
    </location>
</feature>
<feature type="chain" id="PRO_5037769657" description="CARDB domain-containing protein" evidence="2">
    <location>
        <begin position="28"/>
        <end position="223"/>
    </location>
</feature>
<evidence type="ECO:0000259" key="3">
    <source>
        <dbReference type="Pfam" id="PF07705"/>
    </source>
</evidence>
<keyword evidence="2" id="KW-0732">Signal</keyword>
<dbReference type="Pfam" id="PF07705">
    <property type="entry name" value="CARDB"/>
    <property type="match status" value="1"/>
</dbReference>
<gene>
    <name evidence="4" type="ORF">HBA54_28010</name>
</gene>
<dbReference type="InterPro" id="IPR013783">
    <property type="entry name" value="Ig-like_fold"/>
</dbReference>
<sequence>MSFNRNSPGLAAAAAITLALAASNAGASGFQLQPIFTDPPASGPGGLADGLPDITIGVGYIDGKKWTDGGVIVLDSMGPVIATRAGPQQNMCRFNQFDYQPGNQGTVNATGSTALIYRDNIPVKSDGFPNGYLFAGGWTPFKKWEAELKEGMNTIKVVMDANKQVSESNEGNNSFVAKLNVQLDCDGDGKINGIGGFKVEPSKPGPGSDPATKSRKLRLKPRG</sequence>
<reference evidence="4" key="1">
    <citation type="submission" date="2020-03" db="EMBL/GenBank/DDBJ databases">
        <title>Genome of Pelagibius litoralis DSM 21314T.</title>
        <authorList>
            <person name="Wang G."/>
        </authorList>
    </citation>
    <scope>NUCLEOTIDE SEQUENCE</scope>
    <source>
        <strain evidence="4">DSM 21314</strain>
    </source>
</reference>
<dbReference type="EMBL" id="JAAQPH010000045">
    <property type="protein sequence ID" value="NIA72439.1"/>
    <property type="molecule type" value="Genomic_DNA"/>
</dbReference>
<feature type="domain" description="CARDB" evidence="3">
    <location>
        <begin position="95"/>
        <end position="175"/>
    </location>
</feature>
<evidence type="ECO:0000256" key="2">
    <source>
        <dbReference type="SAM" id="SignalP"/>
    </source>
</evidence>